<proteinExistence type="predicted"/>
<gene>
    <name evidence="1" type="ORF">HDC11537</name>
</gene>
<evidence type="ECO:0000313" key="1">
    <source>
        <dbReference type="EMBL" id="DAA03132.1"/>
    </source>
</evidence>
<protein>
    <submittedName>
        <fullName evidence="1">HDC11537</fullName>
    </submittedName>
</protein>
<dbReference type="AlphaFoldDB" id="Q6IKS7"/>
<dbReference type="EMBL" id="BK002289">
    <property type="protein sequence ID" value="DAA03132.1"/>
    <property type="molecule type" value="Genomic_DNA"/>
</dbReference>
<reference evidence="1" key="1">
    <citation type="journal article" date="2003" name="Genome Biol.">
        <title>An integrated gene annotation and transcriptional profiling approach towards the full gene content of the Drosophila genome.</title>
        <authorList>
            <person name="Hild M."/>
            <person name="Beckmann B."/>
            <person name="Haas S.A."/>
            <person name="Koch B."/>
            <person name="Solovyev V."/>
            <person name="Busold C."/>
            <person name="Fellenberg K."/>
            <person name="Boutros M."/>
            <person name="Vingron M."/>
            <person name="Sauer F."/>
            <person name="Hoheisel J.D."/>
            <person name="Paro R."/>
        </authorList>
    </citation>
    <scope>NUCLEOTIDE SEQUENCE</scope>
</reference>
<sequence length="124" mass="13698">MTKLRRTGLKPSFKRDSNCVCNEVPKCRSDQRSRSESALMDGQQFGMCHGQEGCNIFIKLSQIANKWIGAWHGSGKQSGLLAPDESPVNNTVNCQPGKQHGITEIKTRRGGSLLYVGLWGMKMS</sequence>
<name>Q6IKS7_DROME</name>
<organism evidence="1">
    <name type="scientific">Drosophila melanogaster</name>
    <name type="common">Fruit fly</name>
    <dbReference type="NCBI Taxonomy" id="7227"/>
    <lineage>
        <taxon>Eukaryota</taxon>
        <taxon>Metazoa</taxon>
        <taxon>Ecdysozoa</taxon>
        <taxon>Arthropoda</taxon>
        <taxon>Hexapoda</taxon>
        <taxon>Insecta</taxon>
        <taxon>Pterygota</taxon>
        <taxon>Neoptera</taxon>
        <taxon>Endopterygota</taxon>
        <taxon>Diptera</taxon>
        <taxon>Brachycera</taxon>
        <taxon>Muscomorpha</taxon>
        <taxon>Ephydroidea</taxon>
        <taxon>Drosophilidae</taxon>
        <taxon>Drosophila</taxon>
        <taxon>Sophophora</taxon>
    </lineage>
</organism>
<accession>Q6IKS7</accession>